<feature type="domain" description="Protein kinase" evidence="6">
    <location>
        <begin position="35"/>
        <end position="198"/>
    </location>
</feature>
<organism evidence="7 8">
    <name type="scientific">Sesamum alatum</name>
    <dbReference type="NCBI Taxonomy" id="300844"/>
    <lineage>
        <taxon>Eukaryota</taxon>
        <taxon>Viridiplantae</taxon>
        <taxon>Streptophyta</taxon>
        <taxon>Embryophyta</taxon>
        <taxon>Tracheophyta</taxon>
        <taxon>Spermatophyta</taxon>
        <taxon>Magnoliopsida</taxon>
        <taxon>eudicotyledons</taxon>
        <taxon>Gunneridae</taxon>
        <taxon>Pentapetalae</taxon>
        <taxon>asterids</taxon>
        <taxon>lamiids</taxon>
        <taxon>Lamiales</taxon>
        <taxon>Pedaliaceae</taxon>
        <taxon>Sesamum</taxon>
    </lineage>
</organism>
<dbReference type="Gene3D" id="3.30.200.20">
    <property type="entry name" value="Phosphorylase Kinase, domain 1"/>
    <property type="match status" value="1"/>
</dbReference>
<dbReference type="EMBL" id="JACGWO010000007">
    <property type="protein sequence ID" value="KAK4422778.1"/>
    <property type="molecule type" value="Genomic_DNA"/>
</dbReference>
<keyword evidence="8" id="KW-1185">Reference proteome</keyword>
<proteinExistence type="predicted"/>
<name>A0AAE2CHW6_9LAMI</name>
<keyword evidence="4 7" id="KW-0418">Kinase</keyword>
<keyword evidence="1" id="KW-0723">Serine/threonine-protein kinase</keyword>
<reference evidence="7" key="2">
    <citation type="journal article" date="2024" name="Plant">
        <title>Genomic evolution and insights into agronomic trait innovations of Sesamum species.</title>
        <authorList>
            <person name="Miao H."/>
            <person name="Wang L."/>
            <person name="Qu L."/>
            <person name="Liu H."/>
            <person name="Sun Y."/>
            <person name="Le M."/>
            <person name="Wang Q."/>
            <person name="Wei S."/>
            <person name="Zheng Y."/>
            <person name="Lin W."/>
            <person name="Duan Y."/>
            <person name="Cao H."/>
            <person name="Xiong S."/>
            <person name="Wang X."/>
            <person name="Wei L."/>
            <person name="Li C."/>
            <person name="Ma Q."/>
            <person name="Ju M."/>
            <person name="Zhao R."/>
            <person name="Li G."/>
            <person name="Mu C."/>
            <person name="Tian Q."/>
            <person name="Mei H."/>
            <person name="Zhang T."/>
            <person name="Gao T."/>
            <person name="Zhang H."/>
        </authorList>
    </citation>
    <scope>NUCLEOTIDE SEQUENCE</scope>
    <source>
        <strain evidence="7">3651</strain>
    </source>
</reference>
<evidence type="ECO:0000259" key="6">
    <source>
        <dbReference type="SMART" id="SM00220"/>
    </source>
</evidence>
<dbReference type="InterPro" id="IPR000719">
    <property type="entry name" value="Prot_kinase_dom"/>
</dbReference>
<dbReference type="SMART" id="SM00220">
    <property type="entry name" value="S_TKc"/>
    <property type="match status" value="1"/>
</dbReference>
<gene>
    <name evidence="7" type="ORF">Salat_1860300</name>
</gene>
<sequence length="216" mass="25190">MAFGTLYACNKNDHHPHLYKVNRSQYEILGRADHYEYLNVISLRYYDVVYRPLNKKIGEVVAMKHEFYELCKSTLSEIHVLKSLSRHQSIVEFEEVVVDDCDRVFVVIEHLVNNFKRLMDMKILSMHPSELKCMMKAPEVLLGAKAYSSAIDMWFLAATAFGGCPMLTQLGFDLLSMLLCFDLDKRITADEALNHGWFKEFDPYFLWFSKTHQQST</sequence>
<evidence type="ECO:0000256" key="4">
    <source>
        <dbReference type="ARBA" id="ARBA00022777"/>
    </source>
</evidence>
<keyword evidence="3" id="KW-0547">Nucleotide-binding</keyword>
<dbReference type="GO" id="GO:0004674">
    <property type="term" value="F:protein serine/threonine kinase activity"/>
    <property type="evidence" value="ECO:0007669"/>
    <property type="project" value="UniProtKB-KW"/>
</dbReference>
<dbReference type="GO" id="GO:0007346">
    <property type="term" value="P:regulation of mitotic cell cycle"/>
    <property type="evidence" value="ECO:0007669"/>
    <property type="project" value="TreeGrafter"/>
</dbReference>
<evidence type="ECO:0000256" key="1">
    <source>
        <dbReference type="ARBA" id="ARBA00022527"/>
    </source>
</evidence>
<evidence type="ECO:0000256" key="5">
    <source>
        <dbReference type="ARBA" id="ARBA00022840"/>
    </source>
</evidence>
<dbReference type="PANTHER" id="PTHR24056:SF107">
    <property type="entry name" value="CYCLIN-DEPENDENT KINASE 11A-RELATED"/>
    <property type="match status" value="1"/>
</dbReference>
<reference evidence="7" key="1">
    <citation type="submission" date="2020-06" db="EMBL/GenBank/DDBJ databases">
        <authorList>
            <person name="Li T."/>
            <person name="Hu X."/>
            <person name="Zhang T."/>
            <person name="Song X."/>
            <person name="Zhang H."/>
            <person name="Dai N."/>
            <person name="Sheng W."/>
            <person name="Hou X."/>
            <person name="Wei L."/>
        </authorList>
    </citation>
    <scope>NUCLEOTIDE SEQUENCE</scope>
    <source>
        <strain evidence="7">3651</strain>
        <tissue evidence="7">Leaf</tissue>
    </source>
</reference>
<dbReference type="Gene3D" id="1.10.510.10">
    <property type="entry name" value="Transferase(Phosphotransferase) domain 1"/>
    <property type="match status" value="1"/>
</dbReference>
<accession>A0AAE2CHW6</accession>
<comment type="caution">
    <text evidence="7">The sequence shown here is derived from an EMBL/GenBank/DDBJ whole genome shotgun (WGS) entry which is preliminary data.</text>
</comment>
<dbReference type="Proteomes" id="UP001293254">
    <property type="component" value="Unassembled WGS sequence"/>
</dbReference>
<keyword evidence="2" id="KW-0808">Transferase</keyword>
<dbReference type="InterPro" id="IPR011009">
    <property type="entry name" value="Kinase-like_dom_sf"/>
</dbReference>
<dbReference type="AlphaFoldDB" id="A0AAE2CHW6"/>
<protein>
    <submittedName>
        <fullName evidence="7">Cyclin-dependent kinase G-1</fullName>
    </submittedName>
</protein>
<dbReference type="InterPro" id="IPR050108">
    <property type="entry name" value="CDK"/>
</dbReference>
<evidence type="ECO:0000256" key="2">
    <source>
        <dbReference type="ARBA" id="ARBA00022679"/>
    </source>
</evidence>
<evidence type="ECO:0000313" key="7">
    <source>
        <dbReference type="EMBL" id="KAK4422778.1"/>
    </source>
</evidence>
<dbReference type="GO" id="GO:0005634">
    <property type="term" value="C:nucleus"/>
    <property type="evidence" value="ECO:0007669"/>
    <property type="project" value="TreeGrafter"/>
</dbReference>
<evidence type="ECO:0000313" key="8">
    <source>
        <dbReference type="Proteomes" id="UP001293254"/>
    </source>
</evidence>
<dbReference type="GO" id="GO:0005524">
    <property type="term" value="F:ATP binding"/>
    <property type="evidence" value="ECO:0007669"/>
    <property type="project" value="UniProtKB-KW"/>
</dbReference>
<keyword evidence="5" id="KW-0067">ATP-binding</keyword>
<evidence type="ECO:0000256" key="3">
    <source>
        <dbReference type="ARBA" id="ARBA00022741"/>
    </source>
</evidence>
<dbReference type="PANTHER" id="PTHR24056">
    <property type="entry name" value="CELL DIVISION PROTEIN KINASE"/>
    <property type="match status" value="1"/>
</dbReference>
<dbReference type="SUPFAM" id="SSF56112">
    <property type="entry name" value="Protein kinase-like (PK-like)"/>
    <property type="match status" value="1"/>
</dbReference>